<keyword evidence="1" id="KW-0812">Transmembrane</keyword>
<evidence type="ECO:0000313" key="4">
    <source>
        <dbReference type="EMBL" id="SEG13734.1"/>
    </source>
</evidence>
<dbReference type="PANTHER" id="PTHR30273">
    <property type="entry name" value="PERIPLASMIC SIGNAL SENSOR AND SIGMA FACTOR ACTIVATOR FECR-RELATED"/>
    <property type="match status" value="1"/>
</dbReference>
<dbReference type="Gene3D" id="2.60.120.1440">
    <property type="match status" value="1"/>
</dbReference>
<dbReference type="RefSeq" id="WP_103905999.1">
    <property type="nucleotide sequence ID" value="NZ_CP049246.1"/>
</dbReference>
<evidence type="ECO:0000256" key="1">
    <source>
        <dbReference type="SAM" id="Phobius"/>
    </source>
</evidence>
<feature type="domain" description="FecR protein" evidence="2">
    <location>
        <begin position="115"/>
        <end position="210"/>
    </location>
</feature>
<gene>
    <name evidence="4" type="ORF">SAMN05421877_10577</name>
</gene>
<dbReference type="Pfam" id="PF16344">
    <property type="entry name" value="FecR_C"/>
    <property type="match status" value="1"/>
</dbReference>
<dbReference type="OrthoDB" id="700427at2"/>
<keyword evidence="5" id="KW-1185">Reference proteome</keyword>
<dbReference type="Proteomes" id="UP000236731">
    <property type="component" value="Unassembled WGS sequence"/>
</dbReference>
<dbReference type="AlphaFoldDB" id="A0A1H5XPW1"/>
<evidence type="ECO:0000259" key="3">
    <source>
        <dbReference type="Pfam" id="PF16344"/>
    </source>
</evidence>
<feature type="domain" description="Protein FecR C-terminal" evidence="3">
    <location>
        <begin position="256"/>
        <end position="317"/>
    </location>
</feature>
<evidence type="ECO:0000313" key="5">
    <source>
        <dbReference type="Proteomes" id="UP000236731"/>
    </source>
</evidence>
<keyword evidence="1" id="KW-0472">Membrane</keyword>
<evidence type="ECO:0008006" key="6">
    <source>
        <dbReference type="Google" id="ProtNLM"/>
    </source>
</evidence>
<organism evidence="4 5">
    <name type="scientific">Sphingobacterium lactis</name>
    <dbReference type="NCBI Taxonomy" id="797291"/>
    <lineage>
        <taxon>Bacteria</taxon>
        <taxon>Pseudomonadati</taxon>
        <taxon>Bacteroidota</taxon>
        <taxon>Sphingobacteriia</taxon>
        <taxon>Sphingobacteriales</taxon>
        <taxon>Sphingobacteriaceae</taxon>
        <taxon>Sphingobacterium</taxon>
    </lineage>
</organism>
<dbReference type="EMBL" id="FNUT01000005">
    <property type="protein sequence ID" value="SEG13734.1"/>
    <property type="molecule type" value="Genomic_DNA"/>
</dbReference>
<feature type="transmembrane region" description="Helical" evidence="1">
    <location>
        <begin position="80"/>
        <end position="98"/>
    </location>
</feature>
<reference evidence="5" key="1">
    <citation type="submission" date="2016-10" db="EMBL/GenBank/DDBJ databases">
        <authorList>
            <person name="Varghese N."/>
            <person name="Submissions S."/>
        </authorList>
    </citation>
    <scope>NUCLEOTIDE SEQUENCE [LARGE SCALE GENOMIC DNA]</scope>
    <source>
        <strain evidence="5">DSM 22361</strain>
    </source>
</reference>
<dbReference type="InterPro" id="IPR006860">
    <property type="entry name" value="FecR"/>
</dbReference>
<dbReference type="PIRSF" id="PIRSF018266">
    <property type="entry name" value="FecR"/>
    <property type="match status" value="1"/>
</dbReference>
<keyword evidence="1" id="KW-1133">Transmembrane helix</keyword>
<sequence length="329" mass="37417">MDNNRRKELLNKFENGSLSQAEKMELWRMNEQGETEYADDRASELDMSEDVETTPEMEASLARYKKSFNGRISYKKQIRTMYLVAASMAAIFLVYFGFSKSSTRLFFTDDATYVTIEAAQGEVKTLVLPDSSIATLSPGTVLRYPEAYAKEERKIFLDKGEAFFEVVKDPQHPFRVVSGELQTTALGTSFTVQYDPFLKREKVNLYTGQVAVASVNEGTNLAPVKLTPGKAFEFVAGKVILSDFNHDYGNPIAKGLDFKDVPFEEALYRIGVWYGISILTDRKNTELENINGNFKDKKIEDIFFILSNTYDLKFTKTDSLTYKIMQSNR</sequence>
<name>A0A1H5XPW1_9SPHI</name>
<dbReference type="Pfam" id="PF04773">
    <property type="entry name" value="FecR"/>
    <property type="match status" value="1"/>
</dbReference>
<protein>
    <recommendedName>
        <fullName evidence="6">Ferric-dicitrate binding protein FerR, regulates iron transport through sigma-19</fullName>
    </recommendedName>
</protein>
<proteinExistence type="predicted"/>
<dbReference type="Gene3D" id="3.55.50.30">
    <property type="match status" value="1"/>
</dbReference>
<evidence type="ECO:0000259" key="2">
    <source>
        <dbReference type="Pfam" id="PF04773"/>
    </source>
</evidence>
<dbReference type="PANTHER" id="PTHR30273:SF2">
    <property type="entry name" value="PROTEIN FECR"/>
    <property type="match status" value="1"/>
</dbReference>
<dbReference type="InterPro" id="IPR032508">
    <property type="entry name" value="FecR_C"/>
</dbReference>
<dbReference type="InterPro" id="IPR012373">
    <property type="entry name" value="Ferrdict_sens_TM"/>
</dbReference>
<dbReference type="GO" id="GO:0016989">
    <property type="term" value="F:sigma factor antagonist activity"/>
    <property type="evidence" value="ECO:0007669"/>
    <property type="project" value="TreeGrafter"/>
</dbReference>
<accession>A0A1H5XPW1</accession>